<gene>
    <name evidence="1" type="ORF">FpNV_048</name>
</gene>
<accession>A0AAU8GBK2</accession>
<proteinExistence type="predicted"/>
<protein>
    <submittedName>
        <fullName evidence="1">Uncharacterized protein</fullName>
    </submittedName>
</protein>
<organism evidence="1">
    <name type="scientific">Faxonius propinquus nudivirus</name>
    <dbReference type="NCBI Taxonomy" id="3139431"/>
    <lineage>
        <taxon>Viruses</taxon>
        <taxon>Viruses incertae sedis</taxon>
        <taxon>Naldaviricetes</taxon>
        <taxon>Lefavirales</taxon>
        <taxon>Nudiviridae</taxon>
    </lineage>
</organism>
<dbReference type="EMBL" id="PP955094">
    <property type="protein sequence ID" value="XCH39293.1"/>
    <property type="molecule type" value="Genomic_DNA"/>
</dbReference>
<evidence type="ECO:0000313" key="1">
    <source>
        <dbReference type="EMBL" id="XCH39293.1"/>
    </source>
</evidence>
<reference evidence="1" key="1">
    <citation type="submission" date="2024-06" db="EMBL/GenBank/DDBJ databases">
        <title>North American crayfish harbour diverse members of the Nudiviridae.</title>
        <authorList>
            <person name="Stratton C."/>
            <person name="Bojko J."/>
        </authorList>
    </citation>
    <scope>NUCLEOTIDE SEQUENCE</scope>
    <source>
        <strain evidence="1">142H</strain>
    </source>
</reference>
<name>A0AAU8GBK2_9VIRU</name>
<sequence>MENTIEENTTHIDTKTFAYIPINKIPILKFSLLSKINENTINNEIKTPSKIVDDVEVTEMSSMDDVNNLLIKIKKPLPVQVNRKVKITYFHKFSPY</sequence>